<name>A0A0G1LTH5_9BACT</name>
<dbReference type="STRING" id="1618384.UW68_C0046G0005"/>
<comment type="caution">
    <text evidence="1">The sequence shown here is derived from an EMBL/GenBank/DDBJ whole genome shotgun (WGS) entry which is preliminary data.</text>
</comment>
<proteinExistence type="predicted"/>
<evidence type="ECO:0000313" key="1">
    <source>
        <dbReference type="EMBL" id="KKT72157.1"/>
    </source>
</evidence>
<sequence>MNEISKKLMCVSVRNGVELWFEKDEIEKLQQVLSNIRQSTFVHFGERTINTADIVGIFLADDMGDVTNRKNGKWRCDQNFWHEKGKECDCIDKEQRAKILRQSEAIAKCGKCNNGHVFTDTGATLCDCIKDI</sequence>
<evidence type="ECO:0000313" key="2">
    <source>
        <dbReference type="Proteomes" id="UP000034835"/>
    </source>
</evidence>
<gene>
    <name evidence="1" type="ORF">UW68_C0046G0005</name>
</gene>
<dbReference type="Proteomes" id="UP000034835">
    <property type="component" value="Unassembled WGS sequence"/>
</dbReference>
<dbReference type="EMBL" id="LCJG01000046">
    <property type="protein sequence ID" value="KKT72157.1"/>
    <property type="molecule type" value="Genomic_DNA"/>
</dbReference>
<reference evidence="1 2" key="1">
    <citation type="journal article" date="2015" name="Nature">
        <title>rRNA introns, odd ribosomes, and small enigmatic genomes across a large radiation of phyla.</title>
        <authorList>
            <person name="Brown C.T."/>
            <person name="Hug L.A."/>
            <person name="Thomas B.C."/>
            <person name="Sharon I."/>
            <person name="Castelle C.J."/>
            <person name="Singh A."/>
            <person name="Wilkins M.J."/>
            <person name="Williams K.H."/>
            <person name="Banfield J.F."/>
        </authorList>
    </citation>
    <scope>NUCLEOTIDE SEQUENCE [LARGE SCALE GENOMIC DNA]</scope>
</reference>
<protein>
    <submittedName>
        <fullName evidence="1">Uncharacterized protein</fullName>
    </submittedName>
</protein>
<organism evidence="1 2">
    <name type="scientific">Candidatus Collierbacteria bacterium GW2011_GWB1_44_6</name>
    <dbReference type="NCBI Taxonomy" id="1618384"/>
    <lineage>
        <taxon>Bacteria</taxon>
        <taxon>Candidatus Collieribacteriota</taxon>
    </lineage>
</organism>
<dbReference type="AlphaFoldDB" id="A0A0G1LTH5"/>
<accession>A0A0G1LTH5</accession>